<evidence type="ECO:0000313" key="3">
    <source>
        <dbReference type="Proteomes" id="UP000182680"/>
    </source>
</evidence>
<gene>
    <name evidence="2" type="ORF">SAMN02910291_02337</name>
</gene>
<evidence type="ECO:0000256" key="1">
    <source>
        <dbReference type="SAM" id="SignalP"/>
    </source>
</evidence>
<sequence length="247" mass="27383">MKRMRQICFLALLLVFTTGCTAALQRGMVGPTYVSTARPAISLGVKDMPLIAGGQGQVNLDWTGVMGGLPVSVWMAAYGQGQPRSSLAIVAQVELSQGWYWNSDSTPPFSVDQANEVIGDTTFVACTFIADSSRDPFALLAGVQPDGPPVRWLVRSFTSRFNFNADKIILEYREPLPPQMEFLEVLTIGQTDQLIAFEQRARNAFVVGPVPENLKGLADPYMQNVRWQFMDQRFLGTASRYDVFKMN</sequence>
<dbReference type="OMA" id="VSSPWHE"/>
<organism evidence="2 3">
    <name type="scientific">Desulfovibrio desulfuricans</name>
    <dbReference type="NCBI Taxonomy" id="876"/>
    <lineage>
        <taxon>Bacteria</taxon>
        <taxon>Pseudomonadati</taxon>
        <taxon>Thermodesulfobacteriota</taxon>
        <taxon>Desulfovibrionia</taxon>
        <taxon>Desulfovibrionales</taxon>
        <taxon>Desulfovibrionaceae</taxon>
        <taxon>Desulfovibrio</taxon>
    </lineage>
</organism>
<dbReference type="PROSITE" id="PS51257">
    <property type="entry name" value="PROKAR_LIPOPROTEIN"/>
    <property type="match status" value="1"/>
</dbReference>
<dbReference type="Proteomes" id="UP000182680">
    <property type="component" value="Unassembled WGS sequence"/>
</dbReference>
<proteinExistence type="predicted"/>
<comment type="caution">
    <text evidence="2">The sequence shown here is derived from an EMBL/GenBank/DDBJ whole genome shotgun (WGS) entry which is preliminary data.</text>
</comment>
<dbReference type="InterPro" id="IPR032323">
    <property type="entry name" value="DUF4851"/>
</dbReference>
<dbReference type="EMBL" id="FPIW01000055">
    <property type="protein sequence ID" value="SFW65620.1"/>
    <property type="molecule type" value="Genomic_DNA"/>
</dbReference>
<evidence type="ECO:0000313" key="2">
    <source>
        <dbReference type="EMBL" id="SFW65620.1"/>
    </source>
</evidence>
<reference evidence="3" key="1">
    <citation type="submission" date="2016-11" db="EMBL/GenBank/DDBJ databases">
        <authorList>
            <person name="Jaros S."/>
            <person name="Januszkiewicz K."/>
            <person name="Wedrychowicz H."/>
        </authorList>
    </citation>
    <scope>NUCLEOTIDE SEQUENCE [LARGE SCALE GENOMIC DNA]</scope>
    <source>
        <strain evidence="3">DSM 7057</strain>
    </source>
</reference>
<evidence type="ECO:0008006" key="4">
    <source>
        <dbReference type="Google" id="ProtNLM"/>
    </source>
</evidence>
<dbReference type="AlphaFoldDB" id="A0AA94L325"/>
<dbReference type="RefSeq" id="WP_012624929.1">
    <property type="nucleotide sequence ID" value="NZ_FPIW01000055.1"/>
</dbReference>
<feature type="signal peptide" evidence="1">
    <location>
        <begin position="1"/>
        <end position="22"/>
    </location>
</feature>
<keyword evidence="1" id="KW-0732">Signal</keyword>
<dbReference type="Pfam" id="PF16143">
    <property type="entry name" value="DUF4851"/>
    <property type="match status" value="1"/>
</dbReference>
<name>A0AA94L325_DESDE</name>
<feature type="chain" id="PRO_5041638823" description="DUF4851 domain-containing protein" evidence="1">
    <location>
        <begin position="23"/>
        <end position="247"/>
    </location>
</feature>
<accession>A0AA94L325</accession>
<protein>
    <recommendedName>
        <fullName evidence="4">DUF4851 domain-containing protein</fullName>
    </recommendedName>
</protein>